<dbReference type="PANTHER" id="PTHR36110:SF4">
    <property type="entry name" value="RING-CLEAVING DIOXYGENASE MHQA-RELATED"/>
    <property type="match status" value="1"/>
</dbReference>
<dbReference type="EMBL" id="JAUSSU010000017">
    <property type="protein sequence ID" value="MDQ0116247.1"/>
    <property type="molecule type" value="Genomic_DNA"/>
</dbReference>
<keyword evidence="3" id="KW-1185">Reference proteome</keyword>
<accession>A0ABT9UAF7</accession>
<organism evidence="2 3">
    <name type="scientific">Paenibacillus harenae</name>
    <dbReference type="NCBI Taxonomy" id="306543"/>
    <lineage>
        <taxon>Bacteria</taxon>
        <taxon>Bacillati</taxon>
        <taxon>Bacillota</taxon>
        <taxon>Bacilli</taxon>
        <taxon>Bacillales</taxon>
        <taxon>Paenibacillaceae</taxon>
        <taxon>Paenibacillus</taxon>
    </lineage>
</organism>
<dbReference type="SUPFAM" id="SSF54593">
    <property type="entry name" value="Glyoxalase/Bleomycin resistance protein/Dihydroxybiphenyl dioxygenase"/>
    <property type="match status" value="1"/>
</dbReference>
<dbReference type="InterPro" id="IPR029068">
    <property type="entry name" value="Glyas_Bleomycin-R_OHBP_Dase"/>
</dbReference>
<gene>
    <name evidence="2" type="ORF">J2T15_005723</name>
</gene>
<dbReference type="Pfam" id="PF00903">
    <property type="entry name" value="Glyoxalase"/>
    <property type="match status" value="2"/>
</dbReference>
<protein>
    <submittedName>
        <fullName evidence="2">Glyoxalase family protein</fullName>
    </submittedName>
</protein>
<dbReference type="InterPro" id="IPR037523">
    <property type="entry name" value="VOC_core"/>
</dbReference>
<dbReference type="Gene3D" id="3.10.180.10">
    <property type="entry name" value="2,3-Dihydroxybiphenyl 1,2-Dioxygenase, domain 1"/>
    <property type="match status" value="2"/>
</dbReference>
<comment type="caution">
    <text evidence="2">The sequence shown here is derived from an EMBL/GenBank/DDBJ whole genome shotgun (WGS) entry which is preliminary data.</text>
</comment>
<sequence length="324" mass="35549">MKPIIGQHHVSMFTKDASTNVAFYTKVMGLRFVKKTVNQDNVSMYHLFYGDKVGSPGTGVTFFELPNAGHARKGTDSISSISLTVPSDEALDFWKARLEGNQAVVSRIIREDGRASLTFGDPDDLTVHLVSVQGAKPYPPSVAWVPVDIPAQYAILGLGPAVLTVRESAKTIDVLERILGYKKTRSAKALGDGTHEVSIFETGMGGLSTEIHVKESALEDKARPGRGSIHHVAVRIGNKEELEGWASRIAAEGFKNTGIIDRHFFTSFYFWDPNGIVFELATDDGPGYEVDDATDVLLEPLSLPPFLEERRSEIESKLHPIIEL</sequence>
<dbReference type="RefSeq" id="WP_307208296.1">
    <property type="nucleotide sequence ID" value="NZ_JAUSSU010000017.1"/>
</dbReference>
<reference evidence="2 3" key="1">
    <citation type="submission" date="2023-07" db="EMBL/GenBank/DDBJ databases">
        <title>Sorghum-associated microbial communities from plants grown in Nebraska, USA.</title>
        <authorList>
            <person name="Schachtman D."/>
        </authorList>
    </citation>
    <scope>NUCLEOTIDE SEQUENCE [LARGE SCALE GENOMIC DNA]</scope>
    <source>
        <strain evidence="2 3">CC482</strain>
    </source>
</reference>
<proteinExistence type="predicted"/>
<evidence type="ECO:0000313" key="2">
    <source>
        <dbReference type="EMBL" id="MDQ0116247.1"/>
    </source>
</evidence>
<dbReference type="InterPro" id="IPR052537">
    <property type="entry name" value="Extradiol_RC_dioxygenase"/>
</dbReference>
<evidence type="ECO:0000313" key="3">
    <source>
        <dbReference type="Proteomes" id="UP001229346"/>
    </source>
</evidence>
<feature type="domain" description="VOC" evidence="1">
    <location>
        <begin position="157"/>
        <end position="283"/>
    </location>
</feature>
<name>A0ABT9UAF7_PAEHA</name>
<feature type="domain" description="VOC" evidence="1">
    <location>
        <begin position="6"/>
        <end position="132"/>
    </location>
</feature>
<dbReference type="Proteomes" id="UP001229346">
    <property type="component" value="Unassembled WGS sequence"/>
</dbReference>
<dbReference type="PANTHER" id="PTHR36110">
    <property type="entry name" value="RING-CLEAVING DIOXYGENASE MHQE-RELATED"/>
    <property type="match status" value="1"/>
</dbReference>
<dbReference type="PROSITE" id="PS51819">
    <property type="entry name" value="VOC"/>
    <property type="match status" value="2"/>
</dbReference>
<dbReference type="InterPro" id="IPR004360">
    <property type="entry name" value="Glyas_Fos-R_dOase_dom"/>
</dbReference>
<evidence type="ECO:0000259" key="1">
    <source>
        <dbReference type="PROSITE" id="PS51819"/>
    </source>
</evidence>